<name>A0A1Y3AYS3_EURMA</name>
<dbReference type="EMBL" id="MUJZ01053000">
    <property type="protein sequence ID" value="OTF73127.1"/>
    <property type="molecule type" value="Genomic_DNA"/>
</dbReference>
<organism evidence="1 2">
    <name type="scientific">Euroglyphus maynei</name>
    <name type="common">Mayne's house dust mite</name>
    <dbReference type="NCBI Taxonomy" id="6958"/>
    <lineage>
        <taxon>Eukaryota</taxon>
        <taxon>Metazoa</taxon>
        <taxon>Ecdysozoa</taxon>
        <taxon>Arthropoda</taxon>
        <taxon>Chelicerata</taxon>
        <taxon>Arachnida</taxon>
        <taxon>Acari</taxon>
        <taxon>Acariformes</taxon>
        <taxon>Sarcoptiformes</taxon>
        <taxon>Astigmata</taxon>
        <taxon>Psoroptidia</taxon>
        <taxon>Analgoidea</taxon>
        <taxon>Pyroglyphidae</taxon>
        <taxon>Pyroglyphinae</taxon>
        <taxon>Euroglyphus</taxon>
    </lineage>
</organism>
<feature type="non-terminal residue" evidence="1">
    <location>
        <position position="1"/>
    </location>
</feature>
<keyword evidence="2" id="KW-1185">Reference proteome</keyword>
<protein>
    <submittedName>
        <fullName evidence="1">Uncharacterized protein</fullName>
    </submittedName>
</protein>
<dbReference type="AlphaFoldDB" id="A0A1Y3AYS3"/>
<gene>
    <name evidence="1" type="ORF">BLA29_002415</name>
</gene>
<sequence>LILLAAGNNLLRIRGRIFLKKKTYCRKHENSNNSTHKQTHHTHIKINIHEVEMRLSTSQIFSIYFNQQIINNAKMIFDSYGILSQILLAKKLIVHNTQTQTH</sequence>
<accession>A0A1Y3AYS3</accession>
<comment type="caution">
    <text evidence="1">The sequence shown here is derived from an EMBL/GenBank/DDBJ whole genome shotgun (WGS) entry which is preliminary data.</text>
</comment>
<proteinExistence type="predicted"/>
<reference evidence="1 2" key="1">
    <citation type="submission" date="2017-03" db="EMBL/GenBank/DDBJ databases">
        <title>Genome Survey of Euroglyphus maynei.</title>
        <authorList>
            <person name="Arlian L.G."/>
            <person name="Morgan M.S."/>
            <person name="Rider S.D."/>
        </authorList>
    </citation>
    <scope>NUCLEOTIDE SEQUENCE [LARGE SCALE GENOMIC DNA]</scope>
    <source>
        <strain evidence="1">Arlian Lab</strain>
        <tissue evidence="1">Whole body</tissue>
    </source>
</reference>
<evidence type="ECO:0000313" key="2">
    <source>
        <dbReference type="Proteomes" id="UP000194236"/>
    </source>
</evidence>
<evidence type="ECO:0000313" key="1">
    <source>
        <dbReference type="EMBL" id="OTF73127.1"/>
    </source>
</evidence>
<dbReference type="Proteomes" id="UP000194236">
    <property type="component" value="Unassembled WGS sequence"/>
</dbReference>